<organism evidence="1 2">
    <name type="scientific">Lasius platythorax</name>
    <dbReference type="NCBI Taxonomy" id="488582"/>
    <lineage>
        <taxon>Eukaryota</taxon>
        <taxon>Metazoa</taxon>
        <taxon>Ecdysozoa</taxon>
        <taxon>Arthropoda</taxon>
        <taxon>Hexapoda</taxon>
        <taxon>Insecta</taxon>
        <taxon>Pterygota</taxon>
        <taxon>Neoptera</taxon>
        <taxon>Endopterygota</taxon>
        <taxon>Hymenoptera</taxon>
        <taxon>Apocrita</taxon>
        <taxon>Aculeata</taxon>
        <taxon>Formicoidea</taxon>
        <taxon>Formicidae</taxon>
        <taxon>Formicinae</taxon>
        <taxon>Lasius</taxon>
        <taxon>Lasius</taxon>
    </lineage>
</organism>
<gene>
    <name evidence="1" type="ORF">LPLAT_LOCUS1274</name>
</gene>
<reference evidence="1" key="1">
    <citation type="submission" date="2024-04" db="EMBL/GenBank/DDBJ databases">
        <authorList>
            <consortium name="Molecular Ecology Group"/>
        </authorList>
    </citation>
    <scope>NUCLEOTIDE SEQUENCE</scope>
</reference>
<proteinExistence type="predicted"/>
<evidence type="ECO:0000313" key="2">
    <source>
        <dbReference type="Proteomes" id="UP001497644"/>
    </source>
</evidence>
<dbReference type="AlphaFoldDB" id="A0AAV2N4Y6"/>
<keyword evidence="2" id="KW-1185">Reference proteome</keyword>
<dbReference type="EMBL" id="OZ034833">
    <property type="protein sequence ID" value="CAL1674714.1"/>
    <property type="molecule type" value="Genomic_DNA"/>
</dbReference>
<name>A0AAV2N4Y6_9HYME</name>
<accession>A0AAV2N4Y6</accession>
<protein>
    <submittedName>
        <fullName evidence="1">Uncharacterized protein</fullName>
    </submittedName>
</protein>
<evidence type="ECO:0000313" key="1">
    <source>
        <dbReference type="EMBL" id="CAL1674714.1"/>
    </source>
</evidence>
<dbReference type="Proteomes" id="UP001497644">
    <property type="component" value="Chromosome 10"/>
</dbReference>
<sequence>MNIKSKDEIRDITARQPYRRRRTRDIIAKDLLSIHNHSVELRKCLDENFEDNVASQLLQPSSSQLVTKTPKILRKRAVQRIETIPKDEVLQQESISSVDSLQSINEQKQETSKEIAGRRLKRSAYKRAAALLELEELLLFYRHFSLISSSIVFLI</sequence>